<dbReference type="EMBL" id="JOJR01000517">
    <property type="protein sequence ID" value="RCN36897.1"/>
    <property type="molecule type" value="Genomic_DNA"/>
</dbReference>
<gene>
    <name evidence="1" type="ORF">ANCCAN_17223</name>
</gene>
<reference evidence="1 2" key="1">
    <citation type="submission" date="2014-10" db="EMBL/GenBank/DDBJ databases">
        <title>Draft genome of the hookworm Ancylostoma caninum.</title>
        <authorList>
            <person name="Mitreva M."/>
        </authorList>
    </citation>
    <scope>NUCLEOTIDE SEQUENCE [LARGE SCALE GENOMIC DNA]</scope>
    <source>
        <strain evidence="1 2">Baltimore</strain>
    </source>
</reference>
<sequence length="73" mass="8297">MPKTFYSSVYVYSICEHSMADATQPPVEDVVLNNYDDVYTLVQDGVFPRQTPTTARARTMTSIADMRLIQMES</sequence>
<dbReference type="Proteomes" id="UP000252519">
    <property type="component" value="Unassembled WGS sequence"/>
</dbReference>
<dbReference type="AlphaFoldDB" id="A0A368G2S8"/>
<keyword evidence="2" id="KW-1185">Reference proteome</keyword>
<comment type="caution">
    <text evidence="1">The sequence shown here is derived from an EMBL/GenBank/DDBJ whole genome shotgun (WGS) entry which is preliminary data.</text>
</comment>
<name>A0A368G2S8_ANCCA</name>
<organism evidence="1 2">
    <name type="scientific">Ancylostoma caninum</name>
    <name type="common">Dog hookworm</name>
    <dbReference type="NCBI Taxonomy" id="29170"/>
    <lineage>
        <taxon>Eukaryota</taxon>
        <taxon>Metazoa</taxon>
        <taxon>Ecdysozoa</taxon>
        <taxon>Nematoda</taxon>
        <taxon>Chromadorea</taxon>
        <taxon>Rhabditida</taxon>
        <taxon>Rhabditina</taxon>
        <taxon>Rhabditomorpha</taxon>
        <taxon>Strongyloidea</taxon>
        <taxon>Ancylostomatidae</taxon>
        <taxon>Ancylostomatinae</taxon>
        <taxon>Ancylostoma</taxon>
    </lineage>
</organism>
<evidence type="ECO:0000313" key="2">
    <source>
        <dbReference type="Proteomes" id="UP000252519"/>
    </source>
</evidence>
<proteinExistence type="predicted"/>
<evidence type="ECO:0000313" key="1">
    <source>
        <dbReference type="EMBL" id="RCN36897.1"/>
    </source>
</evidence>
<protein>
    <submittedName>
        <fullName evidence="1">Uncharacterized protein</fullName>
    </submittedName>
</protein>
<accession>A0A368G2S8</accession>